<name>A0A0W7WPH9_9RHOB</name>
<evidence type="ECO:0000313" key="3">
    <source>
        <dbReference type="Proteomes" id="UP000054396"/>
    </source>
</evidence>
<reference evidence="2 3" key="1">
    <citation type="submission" date="2015-12" db="EMBL/GenBank/DDBJ databases">
        <authorList>
            <person name="Shamseldin A."/>
            <person name="Moawad H."/>
            <person name="Abd El-Rahim W.M."/>
            <person name="Sadowsky M.J."/>
        </authorList>
    </citation>
    <scope>NUCLEOTIDE SEQUENCE [LARGE SCALE GENOMIC DNA]</scope>
    <source>
        <strain evidence="2 3">SJ5A-1</strain>
    </source>
</reference>
<keyword evidence="3" id="KW-1185">Reference proteome</keyword>
<evidence type="ECO:0000256" key="1">
    <source>
        <dbReference type="SAM" id="MobiDB-lite"/>
    </source>
</evidence>
<gene>
    <name evidence="2" type="ORF">AVJ23_01370</name>
</gene>
<comment type="caution">
    <text evidence="2">The sequence shown here is derived from an EMBL/GenBank/DDBJ whole genome shotgun (WGS) entry which is preliminary data.</text>
</comment>
<organism evidence="2 3">
    <name type="scientific">Pseudoponticoccus marisrubri</name>
    <dbReference type="NCBI Taxonomy" id="1685382"/>
    <lineage>
        <taxon>Bacteria</taxon>
        <taxon>Pseudomonadati</taxon>
        <taxon>Pseudomonadota</taxon>
        <taxon>Alphaproteobacteria</taxon>
        <taxon>Rhodobacterales</taxon>
        <taxon>Roseobacteraceae</taxon>
        <taxon>Pseudoponticoccus</taxon>
    </lineage>
</organism>
<dbReference type="OrthoDB" id="7870412at2"/>
<dbReference type="RefSeq" id="WP_058860354.1">
    <property type="nucleotide sequence ID" value="NZ_LPXO01000001.1"/>
</dbReference>
<protein>
    <submittedName>
        <fullName evidence="2">Uncharacterized protein</fullName>
    </submittedName>
</protein>
<feature type="region of interest" description="Disordered" evidence="1">
    <location>
        <begin position="92"/>
        <end position="122"/>
    </location>
</feature>
<dbReference type="EMBL" id="LPXO01000001">
    <property type="protein sequence ID" value="KUF12408.1"/>
    <property type="molecule type" value="Genomic_DNA"/>
</dbReference>
<accession>A0A0W7WPH9</accession>
<sequence length="122" mass="13994">MTTPYTDRFRNPADARNFSNPERQLWATVLQAMIEDAVHGAPSILGNRKTRQRLTAEACAYFRDPTPSLSVICELLDLDPAAVRQRVVRQIETAEHGATPNQQGRKQFRRYARSRNQPEQWA</sequence>
<proteinExistence type="predicted"/>
<evidence type="ECO:0000313" key="2">
    <source>
        <dbReference type="EMBL" id="KUF12408.1"/>
    </source>
</evidence>
<dbReference type="AlphaFoldDB" id="A0A0W7WPH9"/>
<dbReference type="Proteomes" id="UP000054396">
    <property type="component" value="Unassembled WGS sequence"/>
</dbReference>